<dbReference type="AlphaFoldDB" id="A0A0P9F701"/>
<dbReference type="EMBL" id="LJCR01000587">
    <property type="protein sequence ID" value="KPV52311.1"/>
    <property type="molecule type" value="Genomic_DNA"/>
</dbReference>
<reference evidence="1 2" key="1">
    <citation type="submission" date="2015-09" db="EMBL/GenBank/DDBJ databases">
        <title>Draft genome sequence of Kouleothrix aurantiaca JCM 19913.</title>
        <authorList>
            <person name="Hemp J."/>
        </authorList>
    </citation>
    <scope>NUCLEOTIDE SEQUENCE [LARGE SCALE GENOMIC DNA]</scope>
    <source>
        <strain evidence="1 2">COM-B</strain>
    </source>
</reference>
<evidence type="ECO:0000313" key="1">
    <source>
        <dbReference type="EMBL" id="KPV52311.1"/>
    </source>
</evidence>
<keyword evidence="2" id="KW-1185">Reference proteome</keyword>
<accession>A0A0P9F701</accession>
<gene>
    <name evidence="1" type="ORF">SE17_16265</name>
</gene>
<organism evidence="1 2">
    <name type="scientific">Kouleothrix aurantiaca</name>
    <dbReference type="NCBI Taxonomy" id="186479"/>
    <lineage>
        <taxon>Bacteria</taxon>
        <taxon>Bacillati</taxon>
        <taxon>Chloroflexota</taxon>
        <taxon>Chloroflexia</taxon>
        <taxon>Chloroflexales</taxon>
        <taxon>Roseiflexineae</taxon>
        <taxon>Roseiflexaceae</taxon>
        <taxon>Kouleothrix</taxon>
    </lineage>
</organism>
<proteinExistence type="predicted"/>
<comment type="caution">
    <text evidence="1">The sequence shown here is derived from an EMBL/GenBank/DDBJ whole genome shotgun (WGS) entry which is preliminary data.</text>
</comment>
<protein>
    <submittedName>
        <fullName evidence="1">Uncharacterized protein</fullName>
    </submittedName>
</protein>
<name>A0A0P9F701_9CHLR</name>
<evidence type="ECO:0000313" key="2">
    <source>
        <dbReference type="Proteomes" id="UP000050509"/>
    </source>
</evidence>
<dbReference type="Proteomes" id="UP000050509">
    <property type="component" value="Unassembled WGS sequence"/>
</dbReference>
<sequence length="97" mass="10811">MTQYSSNRSDIFGRLLSGAINSIATYEGRTAPIIEDQLGQLLDLSGKLSSATRPAIFPLKHAQLKYWPRQQCYGDIWGVNGLAVFSTLHAIQRPKVY</sequence>